<proteinExistence type="predicted"/>
<sequence>MGRVLIDTTGLLCRMVFSMKPSLLIQEKLIGFMCTMLALQLV</sequence>
<evidence type="ECO:0000313" key="1">
    <source>
        <dbReference type="EMBL" id="MBX53578.1"/>
    </source>
</evidence>
<organism evidence="1">
    <name type="scientific">Rhizophora mucronata</name>
    <name type="common">Asiatic mangrove</name>
    <dbReference type="NCBI Taxonomy" id="61149"/>
    <lineage>
        <taxon>Eukaryota</taxon>
        <taxon>Viridiplantae</taxon>
        <taxon>Streptophyta</taxon>
        <taxon>Embryophyta</taxon>
        <taxon>Tracheophyta</taxon>
        <taxon>Spermatophyta</taxon>
        <taxon>Magnoliopsida</taxon>
        <taxon>eudicotyledons</taxon>
        <taxon>Gunneridae</taxon>
        <taxon>Pentapetalae</taxon>
        <taxon>rosids</taxon>
        <taxon>fabids</taxon>
        <taxon>Malpighiales</taxon>
        <taxon>Rhizophoraceae</taxon>
        <taxon>Rhizophora</taxon>
    </lineage>
</organism>
<dbReference type="EMBL" id="GGEC01073094">
    <property type="protein sequence ID" value="MBX53578.1"/>
    <property type="molecule type" value="Transcribed_RNA"/>
</dbReference>
<protein>
    <submittedName>
        <fullName evidence="1">Uncharacterized protein</fullName>
    </submittedName>
</protein>
<dbReference type="AlphaFoldDB" id="A0A2P2PFS3"/>
<name>A0A2P2PFS3_RHIMU</name>
<accession>A0A2P2PFS3</accession>
<reference evidence="1" key="1">
    <citation type="submission" date="2018-02" db="EMBL/GenBank/DDBJ databases">
        <title>Rhizophora mucronata_Transcriptome.</title>
        <authorList>
            <person name="Meera S.P."/>
            <person name="Sreeshan A."/>
            <person name="Augustine A."/>
        </authorList>
    </citation>
    <scope>NUCLEOTIDE SEQUENCE</scope>
    <source>
        <tissue evidence="1">Leaf</tissue>
    </source>
</reference>